<dbReference type="GO" id="GO:0006355">
    <property type="term" value="P:regulation of DNA-templated transcription"/>
    <property type="evidence" value="ECO:0007669"/>
    <property type="project" value="InterPro"/>
</dbReference>
<dbReference type="Pfam" id="PF07942">
    <property type="entry name" value="CARME"/>
    <property type="match status" value="1"/>
</dbReference>
<dbReference type="PROSITE" id="PS51079">
    <property type="entry name" value="MBT"/>
    <property type="match status" value="2"/>
</dbReference>
<keyword evidence="3" id="KW-0489">Methyltransferase</keyword>
<evidence type="ECO:0000256" key="4">
    <source>
        <dbReference type="ARBA" id="ARBA00022679"/>
    </source>
</evidence>
<dbReference type="InterPro" id="IPR004092">
    <property type="entry name" value="Mbt"/>
</dbReference>
<name>A0AAN8FKF1_TRICO</name>
<dbReference type="PANTHER" id="PTHR12303">
    <property type="entry name" value="CARNOSINE N-METHYLTRANSFERASE"/>
    <property type="match status" value="1"/>
</dbReference>
<organism evidence="8 9">
    <name type="scientific">Trichostrongylus colubriformis</name>
    <name type="common">Black scour worm</name>
    <dbReference type="NCBI Taxonomy" id="6319"/>
    <lineage>
        <taxon>Eukaryota</taxon>
        <taxon>Metazoa</taxon>
        <taxon>Ecdysozoa</taxon>
        <taxon>Nematoda</taxon>
        <taxon>Chromadorea</taxon>
        <taxon>Rhabditida</taxon>
        <taxon>Rhabditina</taxon>
        <taxon>Rhabditomorpha</taxon>
        <taxon>Strongyloidea</taxon>
        <taxon>Trichostrongylidae</taxon>
        <taxon>Trichostrongylus</taxon>
    </lineage>
</organism>
<dbReference type="SMART" id="SM00561">
    <property type="entry name" value="MBT"/>
    <property type="match status" value="2"/>
</dbReference>
<dbReference type="AlphaFoldDB" id="A0AAN8FKF1"/>
<keyword evidence="9" id="KW-1185">Reference proteome</keyword>
<dbReference type="InterPro" id="IPR029063">
    <property type="entry name" value="SAM-dependent_MTases_sf"/>
</dbReference>
<feature type="region of interest" description="Disordered" evidence="7">
    <location>
        <begin position="142"/>
        <end position="163"/>
    </location>
</feature>
<accession>A0AAN8FKF1</accession>
<keyword evidence="5" id="KW-0949">S-adenosyl-L-methionine</keyword>
<dbReference type="Pfam" id="PF02820">
    <property type="entry name" value="MBT"/>
    <property type="match status" value="3"/>
</dbReference>
<dbReference type="GO" id="GO:0005829">
    <property type="term" value="C:cytosol"/>
    <property type="evidence" value="ECO:0007669"/>
    <property type="project" value="TreeGrafter"/>
</dbReference>
<dbReference type="Gene3D" id="3.40.50.150">
    <property type="entry name" value="Vaccinia Virus protein VP39"/>
    <property type="match status" value="1"/>
</dbReference>
<evidence type="ECO:0000256" key="6">
    <source>
        <dbReference type="PROSITE-ProRule" id="PRU00459"/>
    </source>
</evidence>
<comment type="similarity">
    <text evidence="1">Belongs to the carnosine N-methyltransferase family.</text>
</comment>
<dbReference type="SUPFAM" id="SSF63748">
    <property type="entry name" value="Tudor/PWWP/MBT"/>
    <property type="match status" value="3"/>
</dbReference>
<dbReference type="Proteomes" id="UP001331761">
    <property type="component" value="Unassembled WGS sequence"/>
</dbReference>
<dbReference type="GO" id="GO:0035498">
    <property type="term" value="P:carnosine metabolic process"/>
    <property type="evidence" value="ECO:0007669"/>
    <property type="project" value="TreeGrafter"/>
</dbReference>
<dbReference type="GO" id="GO:0005634">
    <property type="term" value="C:nucleus"/>
    <property type="evidence" value="ECO:0007669"/>
    <property type="project" value="InterPro"/>
</dbReference>
<dbReference type="SUPFAM" id="SSF53335">
    <property type="entry name" value="S-adenosyl-L-methionine-dependent methyltransferases"/>
    <property type="match status" value="1"/>
</dbReference>
<feature type="repeat" description="MBT" evidence="6">
    <location>
        <begin position="867"/>
        <end position="966"/>
    </location>
</feature>
<protein>
    <recommendedName>
        <fullName evidence="2">carnosine N-methyltransferase</fullName>
        <ecNumber evidence="2">2.1.1.22</ecNumber>
    </recommendedName>
</protein>
<evidence type="ECO:0000313" key="8">
    <source>
        <dbReference type="EMBL" id="KAK5980726.1"/>
    </source>
</evidence>
<dbReference type="PANTHER" id="PTHR12303:SF6">
    <property type="entry name" value="CARNOSINE N-METHYLTRANSFERASE"/>
    <property type="match status" value="1"/>
</dbReference>
<evidence type="ECO:0000313" key="9">
    <source>
        <dbReference type="Proteomes" id="UP001331761"/>
    </source>
</evidence>
<evidence type="ECO:0000256" key="5">
    <source>
        <dbReference type="ARBA" id="ARBA00022691"/>
    </source>
</evidence>
<keyword evidence="4" id="KW-0808">Transferase</keyword>
<dbReference type="Gene3D" id="2.30.30.140">
    <property type="match status" value="3"/>
</dbReference>
<dbReference type="SMART" id="SM01296">
    <property type="entry name" value="N2227"/>
    <property type="match status" value="1"/>
</dbReference>
<dbReference type="EMBL" id="WIXE01007086">
    <property type="protein sequence ID" value="KAK5980726.1"/>
    <property type="molecule type" value="Genomic_DNA"/>
</dbReference>
<feature type="repeat" description="MBT" evidence="6">
    <location>
        <begin position="653"/>
        <end position="774"/>
    </location>
</feature>
<dbReference type="GO" id="GO:0030735">
    <property type="term" value="F:carnosine N-methyltransferase activity"/>
    <property type="evidence" value="ECO:0007669"/>
    <property type="project" value="UniProtKB-EC"/>
</dbReference>
<evidence type="ECO:0000256" key="3">
    <source>
        <dbReference type="ARBA" id="ARBA00022603"/>
    </source>
</evidence>
<dbReference type="InterPro" id="IPR012901">
    <property type="entry name" value="CARME"/>
</dbReference>
<evidence type="ECO:0000256" key="1">
    <source>
        <dbReference type="ARBA" id="ARBA00010086"/>
    </source>
</evidence>
<sequence length="980" mass="111998">MRGCWVCSKMTAEGKLRNASRQAEYNYILMMSIAMSGQMEVESARGKAEGFVRSRQFCHVHVVHAAQYLLTEMEVAGRRVSHYDDPSCGGRTAYVTDGDVPVDLVAAMNRNAQNRALITARGVSSFINDAFKRVGDEAAVDEEQRKSLADEEEEESVVDEQEQETASLSFEMVGFTGTSSIFSDSRDDFMTSCESSSATCNHCEGDEVKPYEDNDVDAEVREAEKILNAFLCYGLQLSSAHKDIILKSHNDHMRNVLRCVDCNQEVLKKIIGYGLSVFGEEFATKTKRIRQKRRPDPHYMAKVLSTLRQIVREWTVEGKPERDATYKPLLDVVRERYPCTSGRSSVKIMVPGSGLGRLAYELAKEGFTVEGNEFSMVMLMTSSFLLNACFEAEEHVIYPYVLDKSNSWSYGDQTRPVHFPDLGKSRTEAPPNFSMIAGDFLEVTQSRSSQFDCVVTAWFIDTAKNIIDYIETIYRILKPGGTWLNVGPLTYHYEDMIEELYFRFAMSFFHNVELLNGLVKHNDLLSSWSWSKFLSNLVKMDEKEKKLEEERRGTSENGNKRELVEDGRMWPYVVPVEAFAEHVFGEYTDKLVEGVVVEYVMKEYDEFMEHNVKGMWLAKIVKSLLRCSGSSVQYNRLTYVYMPPKFVADRWLSDGEEGLSKHIQSTMIPLQHARSLRRQFEDDRKRMLTDTKFKVNDRVELLDYNNSTRVRPARVKKVVGRRICVHVKEEDFDGDVDEDDRQFGEDSEFWVDQASFYLFHVGWACYNNYGLGSTKEYRKHAQKIAEALSKGDDPPFAPSDVTPAKLRSWNVSKGGYLRVGMDGPDVESECIPLHCTSPFMFPVGYAEKFDIKLGGPNGECRLDTEMFDWNDYLQQSGAIAAPESLFRPVPDEKYMDHFQIGAKLESSDMCENHLICPATVAAHKGRLLQIHFDGWEDSYDQLFDVHSSDIFPLGWCEMHGYKLEPPKIEEEPPKKKKKKT</sequence>
<feature type="compositionally biased region" description="Acidic residues" evidence="7">
    <location>
        <begin position="150"/>
        <end position="163"/>
    </location>
</feature>
<comment type="caution">
    <text evidence="8">The sequence shown here is derived from an EMBL/GenBank/DDBJ whole genome shotgun (WGS) entry which is preliminary data.</text>
</comment>
<proteinExistence type="inferred from homology"/>
<reference evidence="8 9" key="1">
    <citation type="submission" date="2019-10" db="EMBL/GenBank/DDBJ databases">
        <title>Assembly and Annotation for the nematode Trichostrongylus colubriformis.</title>
        <authorList>
            <person name="Martin J."/>
        </authorList>
    </citation>
    <scope>NUCLEOTIDE SEQUENCE [LARGE SCALE GENOMIC DNA]</scope>
    <source>
        <strain evidence="8">G859</strain>
        <tissue evidence="8">Whole worm</tissue>
    </source>
</reference>
<gene>
    <name evidence="8" type="ORF">GCK32_006929</name>
</gene>
<evidence type="ECO:0000256" key="2">
    <source>
        <dbReference type="ARBA" id="ARBA00012003"/>
    </source>
</evidence>
<dbReference type="EC" id="2.1.1.22" evidence="2"/>
<evidence type="ECO:0000256" key="7">
    <source>
        <dbReference type="SAM" id="MobiDB-lite"/>
    </source>
</evidence>
<dbReference type="GO" id="GO:0032259">
    <property type="term" value="P:methylation"/>
    <property type="evidence" value="ECO:0007669"/>
    <property type="project" value="UniProtKB-KW"/>
</dbReference>